<dbReference type="EMBL" id="JAJCNI010000008">
    <property type="protein sequence ID" value="MCB6517786.1"/>
    <property type="molecule type" value="Genomic_DNA"/>
</dbReference>
<gene>
    <name evidence="11" type="primary">aroE</name>
    <name evidence="17" type="ORF">B5F32_06310</name>
    <name evidence="19" type="ORF">DW782_16155</name>
    <name evidence="6" type="ORF">ERS852380_02442</name>
    <name evidence="5" type="ORF">ERS852429_03215</name>
    <name evidence="7" type="ORF">ERS852560_02976</name>
    <name evidence="20" type="ORF">FSA05_05185</name>
    <name evidence="13" type="ORF">GKD54_05645</name>
    <name evidence="11" type="ORF">GKD58_03450</name>
    <name evidence="10" type="ORF">GKD59_13065</name>
    <name evidence="14" type="ORF">GKD66_12955</name>
    <name evidence="12" type="ORF">GKD67_08135</name>
    <name evidence="15" type="ORF">GKD68_05335</name>
    <name evidence="16" type="ORF">GKD70_12715</name>
    <name evidence="18" type="ORF">HHO38_22495</name>
    <name evidence="8" type="ORF">LI194_08270</name>
    <name evidence="21" type="ORF">P2T59_11330</name>
    <name evidence="9" type="ORF">PN599_08455</name>
</gene>
<evidence type="ECO:0000313" key="28">
    <source>
        <dbReference type="Proteomes" id="UP000432516"/>
    </source>
</evidence>
<dbReference type="InterPro" id="IPR046346">
    <property type="entry name" value="Aminoacid_DH-like_N_sf"/>
</dbReference>
<dbReference type="GO" id="GO:0009423">
    <property type="term" value="P:chorismate biosynthetic process"/>
    <property type="evidence" value="ECO:0007669"/>
    <property type="project" value="TreeGrafter"/>
</dbReference>
<dbReference type="Proteomes" id="UP000432516">
    <property type="component" value="Unassembled WGS sequence"/>
</dbReference>
<evidence type="ECO:0000313" key="27">
    <source>
        <dbReference type="Proteomes" id="UP000315827"/>
    </source>
</evidence>
<evidence type="ECO:0000313" key="5">
    <source>
        <dbReference type="EMBL" id="CUN28144.1"/>
    </source>
</evidence>
<reference evidence="21" key="10">
    <citation type="submission" date="2023-03" db="EMBL/GenBank/DDBJ databases">
        <title>Parabacteroides distasonis, a bacteria resistant against UC.</title>
        <authorList>
            <person name="Dai W."/>
        </authorList>
    </citation>
    <scope>NUCLEOTIDE SEQUENCE</scope>
    <source>
        <strain evidence="21">F1-28</strain>
    </source>
</reference>
<evidence type="ECO:0000259" key="4">
    <source>
        <dbReference type="Pfam" id="PF08501"/>
    </source>
</evidence>
<dbReference type="EMBL" id="WKMW01000003">
    <property type="protein sequence ID" value="MRY83336.1"/>
    <property type="molecule type" value="Genomic_DNA"/>
</dbReference>
<dbReference type="EMBL" id="WKLT01000011">
    <property type="protein sequence ID" value="MRY58813.1"/>
    <property type="molecule type" value="Genomic_DNA"/>
</dbReference>
<proteinExistence type="predicted"/>
<reference evidence="9" key="9">
    <citation type="submission" date="2023-01" db="EMBL/GenBank/DDBJ databases">
        <title>Human gut microbiome strain richness.</title>
        <authorList>
            <person name="Chen-Liaw A."/>
        </authorList>
    </citation>
    <scope>NUCLEOTIDE SEQUENCE</scope>
    <source>
        <strain evidence="9">RTP21484st1_E5_RTP21484_190118</strain>
    </source>
</reference>
<dbReference type="AlphaFoldDB" id="A0A174FMN9"/>
<reference evidence="19 26" key="4">
    <citation type="submission" date="2018-08" db="EMBL/GenBank/DDBJ databases">
        <title>A genome reference for cultivated species of the human gut microbiota.</title>
        <authorList>
            <person name="Zou Y."/>
            <person name="Xue W."/>
            <person name="Luo G."/>
        </authorList>
    </citation>
    <scope>NUCLEOTIDE SEQUENCE [LARGE SCALE GENOMIC DNA]</scope>
    <source>
        <strain evidence="19 26">AM30-4</strain>
    </source>
</reference>
<reference evidence="28 29" key="5">
    <citation type="journal article" date="2019" name="Nat. Med.">
        <title>A library of human gut bacterial isolates paired with longitudinal multiomics data enables mechanistic microbiome research.</title>
        <authorList>
            <person name="Poyet M."/>
            <person name="Groussin M."/>
            <person name="Gibbons S.M."/>
            <person name="Avila-Pacheco J."/>
            <person name="Jiang X."/>
            <person name="Kearney S.M."/>
            <person name="Perrotta A.R."/>
            <person name="Berdy B."/>
            <person name="Zhao S."/>
            <person name="Lieberman T.D."/>
            <person name="Swanson P.K."/>
            <person name="Smith M."/>
            <person name="Roesemann S."/>
            <person name="Alexander J.E."/>
            <person name="Rich S.A."/>
            <person name="Livny J."/>
            <person name="Vlamakis H."/>
            <person name="Clish C."/>
            <person name="Bullock K."/>
            <person name="Deik A."/>
            <person name="Scott J."/>
            <person name="Pierce K.A."/>
            <person name="Xavier R.J."/>
            <person name="Alm E.J."/>
        </authorList>
    </citation>
    <scope>NUCLEOTIDE SEQUENCE [LARGE SCALE GENOMIC DNA]</scope>
    <source>
        <strain evidence="13 34">BIOML-A10</strain>
        <strain evidence="11 31">BIOML-A11</strain>
        <strain evidence="15 28">BIOML-A2</strain>
        <strain evidence="16 30">BIOML-A20</strain>
        <strain evidence="14 29">BIOML-A32</strain>
        <strain evidence="10 33">BIOML-A41</strain>
        <strain evidence="12 32">BIOML-A9</strain>
    </source>
</reference>
<evidence type="ECO:0000313" key="33">
    <source>
        <dbReference type="Proteomes" id="UP000463337"/>
    </source>
</evidence>
<dbReference type="SUPFAM" id="SSF53223">
    <property type="entry name" value="Aminoacid dehydrogenase-like, N-terminal domain"/>
    <property type="match status" value="1"/>
</dbReference>
<dbReference type="EMBL" id="NFJX01000004">
    <property type="protein sequence ID" value="OUP20531.1"/>
    <property type="molecule type" value="Genomic_DNA"/>
</dbReference>
<reference evidence="8" key="8">
    <citation type="submission" date="2021-10" db="EMBL/GenBank/DDBJ databases">
        <title>Collection of gut derived symbiotic bacterial strains cultured from healthy donors.</title>
        <authorList>
            <person name="Lin H."/>
            <person name="Littmann E."/>
            <person name="Kohout C."/>
            <person name="Pamer E.G."/>
        </authorList>
    </citation>
    <scope>NUCLEOTIDE SEQUENCE</scope>
    <source>
        <strain evidence="8">DFI.2.94</strain>
    </source>
</reference>
<dbReference type="EMBL" id="CZBM01000013">
    <property type="protein sequence ID" value="CUQ44806.1"/>
    <property type="molecule type" value="Genomic_DNA"/>
</dbReference>
<dbReference type="GO" id="GO:0019632">
    <property type="term" value="P:shikimate metabolic process"/>
    <property type="evidence" value="ECO:0007669"/>
    <property type="project" value="TreeGrafter"/>
</dbReference>
<sequence length="247" mass="27911">MQKYGLLGYPLGHSFSKTYFNQKFEAEKIDAEYLNFEIPSIKEIKNVIKENPELNGLNVTIPYKEQVIPYLDDLDDDARQIGAVNVIKFTKGLFGKLKLKGYNSDIIGFKQSIDPLLKETHRKALILGTGGASKAVFHGLKQLGVGATLVSRKPKEFCITYDEITPKTMEQYTVIVNTTPLGMFPNIDSCPDIPYDLLTPNHLLYDLLYNPDETLFMKKGKEKGAVVKNGLEMLLLQAFAAWEIWQK</sequence>
<dbReference type="Proteomes" id="UP000441609">
    <property type="component" value="Unassembled WGS sequence"/>
</dbReference>
<evidence type="ECO:0000256" key="3">
    <source>
        <dbReference type="ARBA" id="ARBA00023141"/>
    </source>
</evidence>
<reference evidence="18 35" key="7">
    <citation type="submission" date="2020-04" db="EMBL/GenBank/DDBJ databases">
        <title>Complete Genomes and Methylome analysis of CBBP consortium that reverse antibiotic-induced susceptibility to vancomycin-resistant Enterococcus faecium infection.</title>
        <authorList>
            <person name="Fomenkov A."/>
            <person name="Zhang Z."/>
            <person name="Pamer E."/>
            <person name="Roberts R.J."/>
        </authorList>
    </citation>
    <scope>NUCLEOTIDE SEQUENCE [LARGE SCALE GENOMIC DNA]</scope>
    <source>
        <strain evidence="35">CBBP</strain>
        <strain evidence="18">CBBP-1</strain>
    </source>
</reference>
<dbReference type="CDD" id="cd01065">
    <property type="entry name" value="NAD_bind_Shikimate_DH"/>
    <property type="match status" value="1"/>
</dbReference>
<dbReference type="EMBL" id="CP051672">
    <property type="protein sequence ID" value="QJE30879.1"/>
    <property type="molecule type" value="Genomic_DNA"/>
</dbReference>
<dbReference type="EMBL" id="VOHW01000002">
    <property type="protein sequence ID" value="TWV63529.1"/>
    <property type="molecule type" value="Genomic_DNA"/>
</dbReference>
<reference evidence="22 23" key="1">
    <citation type="submission" date="2015-09" db="EMBL/GenBank/DDBJ databases">
        <authorList>
            <consortium name="Pathogen Informatics"/>
        </authorList>
    </citation>
    <scope>NUCLEOTIDE SEQUENCE [LARGE SCALE GENOMIC DNA]</scope>
    <source>
        <strain evidence="6 23">2789STDY5608822</strain>
        <strain evidence="5 24">2789STDY5608872</strain>
        <strain evidence="7 22">2789STDY5834948</strain>
    </source>
</reference>
<evidence type="ECO:0000313" key="18">
    <source>
        <dbReference type="EMBL" id="QJE30879.1"/>
    </source>
</evidence>
<dbReference type="Proteomes" id="UP000195950">
    <property type="component" value="Unassembled WGS sequence"/>
</dbReference>
<dbReference type="PANTHER" id="PTHR21089">
    <property type="entry name" value="SHIKIMATE DEHYDROGENASE"/>
    <property type="match status" value="1"/>
</dbReference>
<evidence type="ECO:0000256" key="2">
    <source>
        <dbReference type="ARBA" id="ARBA00023002"/>
    </source>
</evidence>
<dbReference type="EMBL" id="CYXP01000008">
    <property type="protein sequence ID" value="CUN28144.1"/>
    <property type="molecule type" value="Genomic_DNA"/>
</dbReference>
<evidence type="ECO:0000313" key="24">
    <source>
        <dbReference type="Proteomes" id="UP000095591"/>
    </source>
</evidence>
<dbReference type="Proteomes" id="UP000095332">
    <property type="component" value="Unassembled WGS sequence"/>
</dbReference>
<evidence type="ECO:0000313" key="17">
    <source>
        <dbReference type="EMBL" id="OUP20531.1"/>
    </source>
</evidence>
<evidence type="ECO:0000313" key="19">
    <source>
        <dbReference type="EMBL" id="RHD72825.1"/>
    </source>
</evidence>
<evidence type="ECO:0000313" key="30">
    <source>
        <dbReference type="Proteomes" id="UP000441609"/>
    </source>
</evidence>
<dbReference type="EMBL" id="CP120353">
    <property type="protein sequence ID" value="WET66552.1"/>
    <property type="molecule type" value="Genomic_DNA"/>
</dbReference>
<evidence type="ECO:0000313" key="34">
    <source>
        <dbReference type="Proteomes" id="UP000471216"/>
    </source>
</evidence>
<dbReference type="PANTHER" id="PTHR21089:SF1">
    <property type="entry name" value="BIFUNCTIONAL 3-DEHYDROQUINATE DEHYDRATASE_SHIKIMATE DEHYDROGENASE, CHLOROPLASTIC"/>
    <property type="match status" value="1"/>
</dbReference>
<dbReference type="EMBL" id="WKMY01000004">
    <property type="protein sequence ID" value="MRY93194.1"/>
    <property type="molecule type" value="Genomic_DNA"/>
</dbReference>
<dbReference type="Proteomes" id="UP000463337">
    <property type="component" value="Unassembled WGS sequence"/>
</dbReference>
<evidence type="ECO:0000313" key="9">
    <source>
        <dbReference type="EMBL" id="MDB9005032.1"/>
    </source>
</evidence>
<evidence type="ECO:0000313" key="6">
    <source>
        <dbReference type="EMBL" id="CUO50158.1"/>
    </source>
</evidence>
<evidence type="ECO:0000313" key="13">
    <source>
        <dbReference type="EMBL" id="MRZ05712.1"/>
    </source>
</evidence>
<organism evidence="11 31">
    <name type="scientific">Parabacteroides distasonis</name>
    <dbReference type="NCBI Taxonomy" id="823"/>
    <lineage>
        <taxon>Bacteria</taxon>
        <taxon>Pseudomonadati</taxon>
        <taxon>Bacteroidota</taxon>
        <taxon>Bacteroidia</taxon>
        <taxon>Bacteroidales</taxon>
        <taxon>Tannerellaceae</taxon>
        <taxon>Parabacteroides</taxon>
    </lineage>
</organism>
<dbReference type="Proteomes" id="UP000095455">
    <property type="component" value="Unassembled WGS sequence"/>
</dbReference>
<dbReference type="RefSeq" id="WP_005854619.1">
    <property type="nucleotide sequence ID" value="NZ_AP019729.1"/>
</dbReference>
<evidence type="ECO:0000313" key="29">
    <source>
        <dbReference type="Proteomes" id="UP000441358"/>
    </source>
</evidence>
<comment type="pathway">
    <text evidence="1">Metabolic intermediate biosynthesis; chorismate biosynthesis; chorismate from D-erythrose 4-phosphate and phosphoenolpyruvate: step 4/7.</text>
</comment>
<dbReference type="EMBL" id="WKMX01000005">
    <property type="protein sequence ID" value="MRZ05712.1"/>
    <property type="molecule type" value="Genomic_DNA"/>
</dbReference>
<evidence type="ECO:0000313" key="15">
    <source>
        <dbReference type="EMBL" id="MRZ54175.1"/>
    </source>
</evidence>
<dbReference type="SUPFAM" id="SSF51735">
    <property type="entry name" value="NAD(P)-binding Rossmann-fold domains"/>
    <property type="match status" value="1"/>
</dbReference>
<dbReference type="Proteomes" id="UP001198806">
    <property type="component" value="Unassembled WGS sequence"/>
</dbReference>
<dbReference type="Proteomes" id="UP000284660">
    <property type="component" value="Unassembled WGS sequence"/>
</dbReference>
<dbReference type="InterPro" id="IPR013708">
    <property type="entry name" value="Shikimate_DH-bd_N"/>
</dbReference>
<dbReference type="GO" id="GO:0004764">
    <property type="term" value="F:shikimate 3-dehydrogenase (NADP+) activity"/>
    <property type="evidence" value="ECO:0007669"/>
    <property type="project" value="UniProtKB-EC"/>
</dbReference>
<dbReference type="GeneID" id="93521969"/>
<evidence type="ECO:0000313" key="23">
    <source>
        <dbReference type="Proteomes" id="UP000095455"/>
    </source>
</evidence>
<dbReference type="Gene3D" id="3.40.50.10860">
    <property type="entry name" value="Leucine Dehydrogenase, chain A, domain 1"/>
    <property type="match status" value="1"/>
</dbReference>
<evidence type="ECO:0000313" key="20">
    <source>
        <dbReference type="EMBL" id="TWV63529.1"/>
    </source>
</evidence>
<reference evidence="25" key="2">
    <citation type="submission" date="2017-04" db="EMBL/GenBank/DDBJ databases">
        <title>Function of individual gut microbiota members based on whole genome sequencing of pure cultures obtained from chicken caecum.</title>
        <authorList>
            <person name="Medvecky M."/>
            <person name="Cejkova D."/>
            <person name="Polansky O."/>
            <person name="Karasova D."/>
            <person name="Kubasova T."/>
            <person name="Cizek A."/>
            <person name="Rychlik I."/>
        </authorList>
    </citation>
    <scope>NUCLEOTIDE SEQUENCE [LARGE SCALE GENOMIC DNA]</scope>
    <source>
        <strain evidence="25">An199</strain>
    </source>
</reference>
<dbReference type="GO" id="GO:0050661">
    <property type="term" value="F:NADP binding"/>
    <property type="evidence" value="ECO:0007669"/>
    <property type="project" value="TreeGrafter"/>
</dbReference>
<dbReference type="FunFam" id="3.40.50.720:FF:000427">
    <property type="entry name" value="Shikimate dehydrogenase"/>
    <property type="match status" value="1"/>
</dbReference>
<name>A0A174FMN9_PARDI</name>
<dbReference type="Proteomes" id="UP000441358">
    <property type="component" value="Unassembled WGS sequence"/>
</dbReference>
<dbReference type="InterPro" id="IPR036291">
    <property type="entry name" value="NAD(P)-bd_dom_sf"/>
</dbReference>
<dbReference type="OrthoDB" id="9792692at2"/>
<dbReference type="OMA" id="FGNPIKH"/>
<dbReference type="Proteomes" id="UP000315827">
    <property type="component" value="Unassembled WGS sequence"/>
</dbReference>
<dbReference type="Proteomes" id="UP000471216">
    <property type="component" value="Unassembled WGS sequence"/>
</dbReference>
<dbReference type="Proteomes" id="UP000450599">
    <property type="component" value="Unassembled WGS sequence"/>
</dbReference>
<evidence type="ECO:0000313" key="8">
    <source>
        <dbReference type="EMBL" id="MCB6517786.1"/>
    </source>
</evidence>
<dbReference type="EMBL" id="WKNE01000003">
    <property type="protein sequence ID" value="MRZ54175.1"/>
    <property type="molecule type" value="Genomic_DNA"/>
</dbReference>
<reference evidence="20 27" key="6">
    <citation type="submission" date="2019-07" db="EMBL/GenBank/DDBJ databases">
        <title>Genome sequencing of Parabacteroides distasonis iSURF_7.</title>
        <authorList>
            <person name="Degefu H.N."/>
            <person name="Ruoff K.L."/>
            <person name="Price C.E."/>
            <person name="Valls R.A."/>
            <person name="O'Toole G.A."/>
        </authorList>
    </citation>
    <scope>NUCLEOTIDE SEQUENCE [LARGE SCALE GENOMIC DNA]</scope>
    <source>
        <strain evidence="20 27">CFPLTA003_1B</strain>
    </source>
</reference>
<dbReference type="EMBL" id="WKMO01000010">
    <property type="protein sequence ID" value="MSB74131.1"/>
    <property type="molecule type" value="Genomic_DNA"/>
</dbReference>
<evidence type="ECO:0000313" key="10">
    <source>
        <dbReference type="EMBL" id="MRY58813.1"/>
    </source>
</evidence>
<keyword evidence="2 11" id="KW-0560">Oxidoreductase</keyword>
<keyword evidence="3" id="KW-0057">Aromatic amino acid biosynthesis</keyword>
<dbReference type="Proteomes" id="UP001221009">
    <property type="component" value="Chromosome"/>
</dbReference>
<evidence type="ECO:0000256" key="1">
    <source>
        <dbReference type="ARBA" id="ARBA00004871"/>
    </source>
</evidence>
<dbReference type="EMBL" id="QSJN01000010">
    <property type="protein sequence ID" value="RHD72825.1"/>
    <property type="molecule type" value="Genomic_DNA"/>
</dbReference>
<evidence type="ECO:0000313" key="11">
    <source>
        <dbReference type="EMBL" id="MRY83336.1"/>
    </source>
</evidence>
<protein>
    <submittedName>
        <fullName evidence="11">Shikimate dehydrogenase</fullName>
        <ecNumber evidence="11">1.1.1.25</ecNumber>
    </submittedName>
</protein>
<evidence type="ECO:0000313" key="12">
    <source>
        <dbReference type="EMBL" id="MRY93194.1"/>
    </source>
</evidence>
<evidence type="ECO:0000313" key="7">
    <source>
        <dbReference type="EMBL" id="CUQ44806.1"/>
    </source>
</evidence>
<dbReference type="InterPro" id="IPR022893">
    <property type="entry name" value="Shikimate_DH_fam"/>
</dbReference>
<dbReference type="Gene3D" id="3.40.50.720">
    <property type="entry name" value="NAD(P)-binding Rossmann-like Domain"/>
    <property type="match status" value="1"/>
</dbReference>
<evidence type="ECO:0000313" key="25">
    <source>
        <dbReference type="Proteomes" id="UP000195950"/>
    </source>
</evidence>
<evidence type="ECO:0000313" key="21">
    <source>
        <dbReference type="EMBL" id="WET66552.1"/>
    </source>
</evidence>
<reference evidence="17" key="3">
    <citation type="journal article" date="2018" name="BMC Genomics">
        <title>Whole genome sequencing and function prediction of 133 gut anaerobes isolated from chicken caecum in pure cultures.</title>
        <authorList>
            <person name="Medvecky M."/>
            <person name="Cejkova D."/>
            <person name="Polansky O."/>
            <person name="Karasova D."/>
            <person name="Kubasova T."/>
            <person name="Cizek A."/>
            <person name="Rychlik I."/>
        </authorList>
    </citation>
    <scope>NUCLEOTIDE SEQUENCE</scope>
    <source>
        <strain evidence="17">An199</strain>
    </source>
</reference>
<accession>A0A174FMN9</accession>
<dbReference type="Proteomes" id="UP000501982">
    <property type="component" value="Chromosome"/>
</dbReference>
<dbReference type="EMBL" id="WKMC01000009">
    <property type="protein sequence ID" value="MRZ51114.1"/>
    <property type="molecule type" value="Genomic_DNA"/>
</dbReference>
<dbReference type="GO" id="GO:0005829">
    <property type="term" value="C:cytosol"/>
    <property type="evidence" value="ECO:0007669"/>
    <property type="project" value="TreeGrafter"/>
</dbReference>
<evidence type="ECO:0000313" key="22">
    <source>
        <dbReference type="Proteomes" id="UP000095332"/>
    </source>
</evidence>
<evidence type="ECO:0000313" key="32">
    <source>
        <dbReference type="Proteomes" id="UP000461276"/>
    </source>
</evidence>
<evidence type="ECO:0000313" key="26">
    <source>
        <dbReference type="Proteomes" id="UP000284660"/>
    </source>
</evidence>
<evidence type="ECO:0000313" key="14">
    <source>
        <dbReference type="EMBL" id="MRZ51114.1"/>
    </source>
</evidence>
<evidence type="ECO:0000313" key="31">
    <source>
        <dbReference type="Proteomes" id="UP000450599"/>
    </source>
</evidence>
<feature type="domain" description="Shikimate dehydrogenase substrate binding N-terminal" evidence="4">
    <location>
        <begin position="6"/>
        <end position="87"/>
    </location>
</feature>
<dbReference type="Pfam" id="PF08501">
    <property type="entry name" value="Shikimate_dh_N"/>
    <property type="match status" value="1"/>
</dbReference>
<dbReference type="Proteomes" id="UP000461276">
    <property type="component" value="Unassembled WGS sequence"/>
</dbReference>
<dbReference type="EMBL" id="CYYK01000008">
    <property type="protein sequence ID" value="CUO50158.1"/>
    <property type="molecule type" value="Genomic_DNA"/>
</dbReference>
<evidence type="ECO:0000313" key="16">
    <source>
        <dbReference type="EMBL" id="MSB74131.1"/>
    </source>
</evidence>
<dbReference type="Proteomes" id="UP001210126">
    <property type="component" value="Unassembled WGS sequence"/>
</dbReference>
<dbReference type="GO" id="GO:0009073">
    <property type="term" value="P:aromatic amino acid family biosynthetic process"/>
    <property type="evidence" value="ECO:0007669"/>
    <property type="project" value="UniProtKB-KW"/>
</dbReference>
<keyword evidence="3" id="KW-0028">Amino-acid biosynthesis</keyword>
<dbReference type="EC" id="1.1.1.25" evidence="11"/>
<dbReference type="Proteomes" id="UP000095591">
    <property type="component" value="Unassembled WGS sequence"/>
</dbReference>
<dbReference type="EMBL" id="JAQMPJ010000005">
    <property type="protein sequence ID" value="MDB9005032.1"/>
    <property type="molecule type" value="Genomic_DNA"/>
</dbReference>
<evidence type="ECO:0000313" key="35">
    <source>
        <dbReference type="Proteomes" id="UP000501982"/>
    </source>
</evidence>